<evidence type="ECO:0000256" key="3">
    <source>
        <dbReference type="ARBA" id="ARBA00023163"/>
    </source>
</evidence>
<reference evidence="7" key="1">
    <citation type="submission" date="2016-12" db="EMBL/GenBank/DDBJ databases">
        <authorList>
            <person name="Brunel B."/>
        </authorList>
    </citation>
    <scope>NUCLEOTIDE SEQUENCE [LARGE SCALE GENOMIC DNA]</scope>
</reference>
<dbReference type="Pfam" id="PF00392">
    <property type="entry name" value="GntR"/>
    <property type="match status" value="1"/>
</dbReference>
<dbReference type="GO" id="GO:0003677">
    <property type="term" value="F:DNA binding"/>
    <property type="evidence" value="ECO:0007669"/>
    <property type="project" value="UniProtKB-KW"/>
</dbReference>
<dbReference type="AlphaFoldDB" id="A0A2P9AW82"/>
<dbReference type="PANTHER" id="PTHR43537">
    <property type="entry name" value="TRANSCRIPTIONAL REGULATOR, GNTR FAMILY"/>
    <property type="match status" value="1"/>
</dbReference>
<dbReference type="SUPFAM" id="SSF46785">
    <property type="entry name" value="Winged helix' DNA-binding domain"/>
    <property type="match status" value="2"/>
</dbReference>
<dbReference type="SUPFAM" id="SSF48008">
    <property type="entry name" value="GntR ligand-binding domain-like"/>
    <property type="match status" value="1"/>
</dbReference>
<dbReference type="PANTHER" id="PTHR43537:SF51">
    <property type="entry name" value="HTH-TYPE TRANSCRIPTIONAL REGULATOR LGOR-RELATED"/>
    <property type="match status" value="1"/>
</dbReference>
<evidence type="ECO:0000259" key="4">
    <source>
        <dbReference type="SMART" id="SM00345"/>
    </source>
</evidence>
<dbReference type="InterPro" id="IPR008920">
    <property type="entry name" value="TF_FadR/GntR_C"/>
</dbReference>
<dbReference type="Proteomes" id="UP000245698">
    <property type="component" value="Unassembled WGS sequence"/>
</dbReference>
<dbReference type="InterPro" id="IPR036390">
    <property type="entry name" value="WH_DNA-bd_sf"/>
</dbReference>
<dbReference type="SMART" id="SM00345">
    <property type="entry name" value="HTH_GNTR"/>
    <property type="match status" value="2"/>
</dbReference>
<keyword evidence="2" id="KW-0238">DNA-binding</keyword>
<dbReference type="PRINTS" id="PR00035">
    <property type="entry name" value="HTHGNTR"/>
</dbReference>
<dbReference type="Gene3D" id="1.10.10.10">
    <property type="entry name" value="Winged helix-like DNA-binding domain superfamily/Winged helix DNA-binding domain"/>
    <property type="match status" value="2"/>
</dbReference>
<feature type="domain" description="HTH gntR-type" evidence="4">
    <location>
        <begin position="183"/>
        <end position="241"/>
    </location>
</feature>
<keyword evidence="7" id="KW-1185">Reference proteome</keyword>
<organism evidence="6 7">
    <name type="scientific">Mesorhizobium delmotii</name>
    <dbReference type="NCBI Taxonomy" id="1631247"/>
    <lineage>
        <taxon>Bacteria</taxon>
        <taxon>Pseudomonadati</taxon>
        <taxon>Pseudomonadota</taxon>
        <taxon>Alphaproteobacteria</taxon>
        <taxon>Hyphomicrobiales</taxon>
        <taxon>Phyllobacteriaceae</taxon>
        <taxon>Mesorhizobium</taxon>
    </lineage>
</organism>
<accession>A0A2P9AW82</accession>
<dbReference type="EMBL" id="FUIG01000092">
    <property type="protein sequence ID" value="SJM35440.1"/>
    <property type="molecule type" value="Genomic_DNA"/>
</dbReference>
<dbReference type="SMART" id="SM00895">
    <property type="entry name" value="FCD"/>
    <property type="match status" value="1"/>
</dbReference>
<dbReference type="InterPro" id="IPR036388">
    <property type="entry name" value="WH-like_DNA-bd_sf"/>
</dbReference>
<dbReference type="InterPro" id="IPR011711">
    <property type="entry name" value="GntR_C"/>
</dbReference>
<name>A0A2P9AW82_9HYPH</name>
<evidence type="ECO:0000313" key="6">
    <source>
        <dbReference type="EMBL" id="SJM35440.1"/>
    </source>
</evidence>
<proteinExistence type="predicted"/>
<feature type="domain" description="HTH gntR-type" evidence="4">
    <location>
        <begin position="108"/>
        <end position="162"/>
    </location>
</feature>
<sequence>MLFAAFTGSFLGVPGMGKRIDMRLLKDNVFYREKTVLRQLFFRDDAAHSYGCAEDRAPESGLTSEEQFGFLGACARDVCQYRASSRPPQAPARNGAGMSKSNNVYKDAYNRGLRLLDETKSLPSEPELGALLGVSRTTIRTILARMEETGLITWNKRSKTVLRVPRPDDFFPEEETDTLSQIIERSFMRRLLAGGAEPGMQINELELAREIGVGTTSVREFLIRFSRFGLIEKRRNSHWVLKGFTRAFALELTEIREMFELRSANAFAALPEDSPVWADLDLLEDEHRLLAREIATRFNEFSELDERFHRLIHRASHNRFIVDFYDVIAMIFHYHYQWNKAQERERNEVAVAEHLAYIAALKSRDLSMVDAACRKHLKSARHTLLTSIPEGQQRPDRAALPQQ</sequence>
<dbReference type="GO" id="GO:0003700">
    <property type="term" value="F:DNA-binding transcription factor activity"/>
    <property type="evidence" value="ECO:0007669"/>
    <property type="project" value="InterPro"/>
</dbReference>
<evidence type="ECO:0000256" key="1">
    <source>
        <dbReference type="ARBA" id="ARBA00023015"/>
    </source>
</evidence>
<evidence type="ECO:0000256" key="2">
    <source>
        <dbReference type="ARBA" id="ARBA00023125"/>
    </source>
</evidence>
<keyword evidence="3" id="KW-0804">Transcription</keyword>
<keyword evidence="1" id="KW-0805">Transcription regulation</keyword>
<protein>
    <submittedName>
        <fullName evidence="6">Transcriptional regulator, GntR family (Modular protein)</fullName>
    </submittedName>
</protein>
<feature type="domain" description="GntR C-terminal" evidence="5">
    <location>
        <begin position="251"/>
        <end position="379"/>
    </location>
</feature>
<evidence type="ECO:0000259" key="5">
    <source>
        <dbReference type="SMART" id="SM00895"/>
    </source>
</evidence>
<dbReference type="InterPro" id="IPR000524">
    <property type="entry name" value="Tscrpt_reg_HTH_GntR"/>
</dbReference>
<gene>
    <name evidence="6" type="ORF">BQ8482_80074</name>
</gene>
<dbReference type="Gene3D" id="1.20.120.530">
    <property type="entry name" value="GntR ligand-binding domain-like"/>
    <property type="match status" value="1"/>
</dbReference>
<evidence type="ECO:0000313" key="7">
    <source>
        <dbReference type="Proteomes" id="UP000245698"/>
    </source>
</evidence>
<dbReference type="Pfam" id="PF07729">
    <property type="entry name" value="FCD"/>
    <property type="match status" value="1"/>
</dbReference>